<evidence type="ECO:0000256" key="2">
    <source>
        <dbReference type="SAM" id="MobiDB-lite"/>
    </source>
</evidence>
<keyword evidence="1" id="KW-0862">Zinc</keyword>
<proteinExistence type="predicted"/>
<keyword evidence="5" id="KW-1185">Reference proteome</keyword>
<sequence>MTSPLRPQFFCTRPNGTVTPLIAVDELPSHISIRGVSRALSPNDTQGMTSLGTVNARNQTYVVDGVPTAPMRATAGNSAAAVAGDAGARSRDYELQTSLVRILSDESIPANQRLALHASIQQALAPQWPVGAAGNSSTQTAAAGNWLVPAGGSGGRVGGPKQGPNLNAKKEYCSYWIRHGECDYQQQGCLYKHEMPTDPSMLEKLGLRDIPRWYREKYGVPSILPGGANARASTNNSHNWREDAADSGTVKAIQYPVRLRYNGTTTPSSSDTEKASKQKATSYAPTVQQSNGNGAAMFPGNPRASYPAMNPPRAPSSQRHGSRNAASQSIGAPGTRKIDLLSFDPLPDYPSLDSLHGGVTGVTYPASGPGNNASNTNTKTPDEAHREGIVRNLQSLMPNSPDYLPTPLGPNPTQQRSKRTQKGRRLYQPRSQIVVPGDNQEIRDQASFKNAQHGNTTYSSAASVASKGTNGSQVTSPMGVLGSSDPPTRVASPSTHSPTSLSSQSSPQAFYNKNKDRVMPGAIGSKRGYHRKKSANTNSSEEDLFDFGVESGNGQGHGK</sequence>
<dbReference type="InterPro" id="IPR000571">
    <property type="entry name" value="Znf_CCCH"/>
</dbReference>
<accession>A0A1E3BR39</accession>
<feature type="region of interest" description="Disordered" evidence="2">
    <location>
        <begin position="360"/>
        <end position="383"/>
    </location>
</feature>
<dbReference type="EMBL" id="JXNT01000001">
    <property type="protein sequence ID" value="ODM22816.1"/>
    <property type="molecule type" value="Genomic_DNA"/>
</dbReference>
<feature type="domain" description="C3H1-type" evidence="3">
    <location>
        <begin position="167"/>
        <end position="196"/>
    </location>
</feature>
<feature type="region of interest" description="Disordered" evidence="2">
    <location>
        <begin position="227"/>
        <end position="247"/>
    </location>
</feature>
<organism evidence="4 5">
    <name type="scientific">Aspergillus cristatus</name>
    <name type="common">Chinese Fuzhuan brick tea-fermentation fungus</name>
    <name type="synonym">Eurotium cristatum</name>
    <dbReference type="NCBI Taxonomy" id="573508"/>
    <lineage>
        <taxon>Eukaryota</taxon>
        <taxon>Fungi</taxon>
        <taxon>Dikarya</taxon>
        <taxon>Ascomycota</taxon>
        <taxon>Pezizomycotina</taxon>
        <taxon>Eurotiomycetes</taxon>
        <taxon>Eurotiomycetidae</taxon>
        <taxon>Eurotiales</taxon>
        <taxon>Aspergillaceae</taxon>
        <taxon>Aspergillus</taxon>
        <taxon>Aspergillus subgen. Aspergillus</taxon>
    </lineage>
</organism>
<dbReference type="VEuPathDB" id="FungiDB:SI65_00405"/>
<dbReference type="AlphaFoldDB" id="A0A1E3BR39"/>
<feature type="region of interest" description="Disordered" evidence="2">
    <location>
        <begin position="396"/>
        <end position="559"/>
    </location>
</feature>
<keyword evidence="1" id="KW-0479">Metal-binding</keyword>
<feature type="compositionally biased region" description="Polar residues" evidence="2">
    <location>
        <begin position="447"/>
        <end position="476"/>
    </location>
</feature>
<protein>
    <recommendedName>
        <fullName evidence="3">C3H1-type domain-containing protein</fullName>
    </recommendedName>
</protein>
<dbReference type="PROSITE" id="PS50103">
    <property type="entry name" value="ZF_C3H1"/>
    <property type="match status" value="1"/>
</dbReference>
<evidence type="ECO:0000259" key="3">
    <source>
        <dbReference type="PROSITE" id="PS50103"/>
    </source>
</evidence>
<feature type="region of interest" description="Disordered" evidence="2">
    <location>
        <begin position="259"/>
        <end position="333"/>
    </location>
</feature>
<evidence type="ECO:0000313" key="4">
    <source>
        <dbReference type="EMBL" id="ODM22816.1"/>
    </source>
</evidence>
<dbReference type="STRING" id="573508.A0A1E3BR39"/>
<feature type="compositionally biased region" description="Polar residues" evidence="2">
    <location>
        <begin position="369"/>
        <end position="379"/>
    </location>
</feature>
<feature type="compositionally biased region" description="Basic residues" evidence="2">
    <location>
        <begin position="416"/>
        <end position="427"/>
    </location>
</feature>
<evidence type="ECO:0000313" key="5">
    <source>
        <dbReference type="Proteomes" id="UP000094569"/>
    </source>
</evidence>
<dbReference type="GO" id="GO:0008270">
    <property type="term" value="F:zinc ion binding"/>
    <property type="evidence" value="ECO:0007669"/>
    <property type="project" value="UniProtKB-KW"/>
</dbReference>
<name>A0A1E3BR39_ASPCR</name>
<evidence type="ECO:0000256" key="1">
    <source>
        <dbReference type="PROSITE-ProRule" id="PRU00723"/>
    </source>
</evidence>
<feature type="compositionally biased region" description="Polar residues" evidence="2">
    <location>
        <begin position="315"/>
        <end position="330"/>
    </location>
</feature>
<dbReference type="OrthoDB" id="5355510at2759"/>
<dbReference type="Proteomes" id="UP000094569">
    <property type="component" value="Unassembled WGS sequence"/>
</dbReference>
<reference evidence="4 5" key="1">
    <citation type="journal article" date="2016" name="BMC Genomics">
        <title>Comparative genomic and transcriptomic analyses of the Fuzhuan brick tea-fermentation fungus Aspergillus cristatus.</title>
        <authorList>
            <person name="Ge Y."/>
            <person name="Wang Y."/>
            <person name="Liu Y."/>
            <person name="Tan Y."/>
            <person name="Ren X."/>
            <person name="Zhang X."/>
            <person name="Hyde K.D."/>
            <person name="Liu Y."/>
            <person name="Liu Z."/>
        </authorList>
    </citation>
    <scope>NUCLEOTIDE SEQUENCE [LARGE SCALE GENOMIC DNA]</scope>
    <source>
        <strain evidence="4 5">GZAAS20.1005</strain>
    </source>
</reference>
<feature type="zinc finger region" description="C3H1-type" evidence="1">
    <location>
        <begin position="167"/>
        <end position="196"/>
    </location>
</feature>
<feature type="compositionally biased region" description="Polar residues" evidence="2">
    <location>
        <begin position="278"/>
        <end position="293"/>
    </location>
</feature>
<gene>
    <name evidence="4" type="ORF">SI65_00405</name>
</gene>
<feature type="compositionally biased region" description="Low complexity" evidence="2">
    <location>
        <begin position="492"/>
        <end position="508"/>
    </location>
</feature>
<comment type="caution">
    <text evidence="4">The sequence shown here is derived from an EMBL/GenBank/DDBJ whole genome shotgun (WGS) entry which is preliminary data.</text>
</comment>
<keyword evidence="1" id="KW-0863">Zinc-finger</keyword>